<reference evidence="2 3" key="1">
    <citation type="submission" date="2022-10" db="EMBL/GenBank/DDBJ databases">
        <title>Paenibacillus description and whole genome data of maize root bacterial community.</title>
        <authorList>
            <person name="Marton D."/>
            <person name="Farkas M."/>
            <person name="Cserhati M."/>
        </authorList>
    </citation>
    <scope>NUCLEOTIDE SEQUENCE [LARGE SCALE GENOMIC DNA]</scope>
    <source>
        <strain evidence="2 3">P96</strain>
    </source>
</reference>
<dbReference type="Gene3D" id="3.40.50.150">
    <property type="entry name" value="Vaccinia Virus protein VP39"/>
    <property type="match status" value="1"/>
</dbReference>
<comment type="caution">
    <text evidence="2">The sequence shown here is derived from an EMBL/GenBank/DDBJ whole genome shotgun (WGS) entry which is preliminary data.</text>
</comment>
<accession>A0ABT9FV69</accession>
<dbReference type="EMBL" id="JAPCKK010000030">
    <property type="protein sequence ID" value="MDP4098627.1"/>
    <property type="molecule type" value="Genomic_DNA"/>
</dbReference>
<dbReference type="SUPFAM" id="SSF53335">
    <property type="entry name" value="S-adenosyl-L-methionine-dependent methyltransferases"/>
    <property type="match status" value="1"/>
</dbReference>
<gene>
    <name evidence="2" type="ORF">OIN60_17990</name>
</gene>
<evidence type="ECO:0000313" key="3">
    <source>
        <dbReference type="Proteomes" id="UP001241848"/>
    </source>
</evidence>
<feature type="domain" description="Ribosomal RNA methyltransferase FtsJ" evidence="1">
    <location>
        <begin position="195"/>
        <end position="283"/>
    </location>
</feature>
<dbReference type="CDD" id="cd02440">
    <property type="entry name" value="AdoMet_MTases"/>
    <property type="match status" value="1"/>
</dbReference>
<organism evidence="2 3">
    <name type="scientific">Paenibacillus zeirhizosphaerae</name>
    <dbReference type="NCBI Taxonomy" id="2987519"/>
    <lineage>
        <taxon>Bacteria</taxon>
        <taxon>Bacillati</taxon>
        <taxon>Bacillota</taxon>
        <taxon>Bacilli</taxon>
        <taxon>Bacillales</taxon>
        <taxon>Paenibacillaceae</taxon>
        <taxon>Paenibacillus</taxon>
    </lineage>
</organism>
<keyword evidence="2" id="KW-0808">Transferase</keyword>
<dbReference type="GO" id="GO:0032259">
    <property type="term" value="P:methylation"/>
    <property type="evidence" value="ECO:0007669"/>
    <property type="project" value="UniProtKB-KW"/>
</dbReference>
<proteinExistence type="predicted"/>
<keyword evidence="3" id="KW-1185">Reference proteome</keyword>
<dbReference type="InterPro" id="IPR002877">
    <property type="entry name" value="RNA_MeTrfase_FtsJ_dom"/>
</dbReference>
<dbReference type="PANTHER" id="PTHR37524">
    <property type="entry name" value="RIBOSOMAL RNA LARGE SUBUNIT METHYLTRANSFERASE M"/>
    <property type="match status" value="1"/>
</dbReference>
<dbReference type="PANTHER" id="PTHR37524:SF2">
    <property type="entry name" value="RIBOSOMAL RNA METHYLTRANSFERASE FTSJ DOMAIN-CONTAINING PROTEIN"/>
    <property type="match status" value="1"/>
</dbReference>
<keyword evidence="2" id="KW-0489">Methyltransferase</keyword>
<name>A0ABT9FV69_9BACL</name>
<evidence type="ECO:0000313" key="2">
    <source>
        <dbReference type="EMBL" id="MDP4098627.1"/>
    </source>
</evidence>
<dbReference type="Pfam" id="PF01728">
    <property type="entry name" value="FtsJ"/>
    <property type="match status" value="1"/>
</dbReference>
<evidence type="ECO:0000259" key="1">
    <source>
        <dbReference type="Pfam" id="PF01728"/>
    </source>
</evidence>
<protein>
    <submittedName>
        <fullName evidence="2">Methyltransferase domain-containing protein</fullName>
    </submittedName>
</protein>
<sequence>MNEIDEHFRGNDEQPTVNSRFICTANHGFAPYAQEELRRLFGSVKSTVLVAGEVLLVTLPDETISAVDQIKAHAPMFLRHLFPVQFQEEGSSVEAALSRLASFVMNRSELQGQILSVQVRKTNDSHWEESAGALKQAIMDKLADAAFDFAVRGADFVLSLFVAKDFWYAGISRADDNLSDWSGGAVRFQKEEGQVSRAKFKLLEAEAAFGIDFTVFRKALDIGAAPGGWTSFLLERGLQVTAVDPARMDSSVLQSPRLTFLRKNAGEVKFRDSEFDVLVCDMSWSPKQMAKLVTGLLYSLARGGSAIVTVKLMHKKPLALIQDVISSFEQAGMQVQQAKQLFHNRDEITLYMIKYS</sequence>
<dbReference type="Proteomes" id="UP001241848">
    <property type="component" value="Unassembled WGS sequence"/>
</dbReference>
<dbReference type="InterPro" id="IPR029063">
    <property type="entry name" value="SAM-dependent_MTases_sf"/>
</dbReference>
<dbReference type="GO" id="GO:0008168">
    <property type="term" value="F:methyltransferase activity"/>
    <property type="evidence" value="ECO:0007669"/>
    <property type="project" value="UniProtKB-KW"/>
</dbReference>